<protein>
    <recommendedName>
        <fullName evidence="10">Leucine-rich repeat-containing N-terminal plant-type domain-containing protein</fullName>
    </recommendedName>
</protein>
<comment type="subcellular location">
    <subcellularLocation>
        <location evidence="1">Membrane</location>
        <topology evidence="1">Single-pass type I membrane protein</topology>
    </subcellularLocation>
</comment>
<sequence length="325" mass="36519">MTACNSKKVVGCDEKDKSTLLKFKHGVTDPSGVLSSWSNEKKDCCQWKGVHCNNITGKVTELNLSCPEIYPVYGNGFDKSHCLTGELNMSSLFDLEFLSYLNLGNNDFNTIQYHGQLGNSSSSINHLDLSNNDNLGADNIFYWISNLSSLQYLDLSGINLQKETNWLQSVTLLPSLSELYLEDCRLQDIYPSLQYANFTALKALDLSKNEFASELPIWIFNLSSDILAIDLSKSLIHGQLPETLAHFESIEYLYLNNNDLNGTIPDWVGQLEQIQQLDLAFNSFKGLIPTSLGNLSSLIILDLQKISSPELFPKEIFSLFQNYKL</sequence>
<evidence type="ECO:0000256" key="2">
    <source>
        <dbReference type="ARBA" id="ARBA00022614"/>
    </source>
</evidence>
<feature type="domain" description="Leucine-rich repeat-containing N-terminal plant-type" evidence="10">
    <location>
        <begin position="14"/>
        <end position="53"/>
    </location>
</feature>
<evidence type="ECO:0000313" key="12">
    <source>
        <dbReference type="Proteomes" id="UP001341840"/>
    </source>
</evidence>
<evidence type="ECO:0000313" key="11">
    <source>
        <dbReference type="EMBL" id="MED6151775.1"/>
    </source>
</evidence>
<evidence type="ECO:0000256" key="3">
    <source>
        <dbReference type="ARBA" id="ARBA00022692"/>
    </source>
</evidence>
<dbReference type="Proteomes" id="UP001341840">
    <property type="component" value="Unassembled WGS sequence"/>
</dbReference>
<evidence type="ECO:0000256" key="8">
    <source>
        <dbReference type="ARBA" id="ARBA00023170"/>
    </source>
</evidence>
<dbReference type="SUPFAM" id="SSF52058">
    <property type="entry name" value="L domain-like"/>
    <property type="match status" value="1"/>
</dbReference>
<dbReference type="EMBL" id="JASCZI010092059">
    <property type="protein sequence ID" value="MED6151775.1"/>
    <property type="molecule type" value="Genomic_DNA"/>
</dbReference>
<evidence type="ECO:0000259" key="10">
    <source>
        <dbReference type="Pfam" id="PF08263"/>
    </source>
</evidence>
<keyword evidence="3" id="KW-0812">Transmembrane</keyword>
<keyword evidence="12" id="KW-1185">Reference proteome</keyword>
<keyword evidence="9" id="KW-0325">Glycoprotein</keyword>
<accession>A0ABU6TU89</accession>
<evidence type="ECO:0000256" key="6">
    <source>
        <dbReference type="ARBA" id="ARBA00022989"/>
    </source>
</evidence>
<gene>
    <name evidence="11" type="ORF">PIB30_085676</name>
</gene>
<dbReference type="InterPro" id="IPR032675">
    <property type="entry name" value="LRR_dom_sf"/>
</dbReference>
<keyword evidence="2" id="KW-0433">Leucine-rich repeat</keyword>
<dbReference type="PANTHER" id="PTHR48063:SF52">
    <property type="entry name" value="LRR RECEPTOR-LIKE KINASE FAMILY PROTEIN"/>
    <property type="match status" value="1"/>
</dbReference>
<dbReference type="InterPro" id="IPR046956">
    <property type="entry name" value="RLP23-like"/>
</dbReference>
<keyword evidence="6" id="KW-1133">Transmembrane helix</keyword>
<dbReference type="Gene3D" id="3.80.10.10">
    <property type="entry name" value="Ribonuclease Inhibitor"/>
    <property type="match status" value="1"/>
</dbReference>
<organism evidence="11 12">
    <name type="scientific">Stylosanthes scabra</name>
    <dbReference type="NCBI Taxonomy" id="79078"/>
    <lineage>
        <taxon>Eukaryota</taxon>
        <taxon>Viridiplantae</taxon>
        <taxon>Streptophyta</taxon>
        <taxon>Embryophyta</taxon>
        <taxon>Tracheophyta</taxon>
        <taxon>Spermatophyta</taxon>
        <taxon>Magnoliopsida</taxon>
        <taxon>eudicotyledons</taxon>
        <taxon>Gunneridae</taxon>
        <taxon>Pentapetalae</taxon>
        <taxon>rosids</taxon>
        <taxon>fabids</taxon>
        <taxon>Fabales</taxon>
        <taxon>Fabaceae</taxon>
        <taxon>Papilionoideae</taxon>
        <taxon>50 kb inversion clade</taxon>
        <taxon>dalbergioids sensu lato</taxon>
        <taxon>Dalbergieae</taxon>
        <taxon>Pterocarpus clade</taxon>
        <taxon>Stylosanthes</taxon>
    </lineage>
</organism>
<evidence type="ECO:0000256" key="9">
    <source>
        <dbReference type="ARBA" id="ARBA00023180"/>
    </source>
</evidence>
<reference evidence="11 12" key="1">
    <citation type="journal article" date="2023" name="Plants (Basel)">
        <title>Bridging the Gap: Combining Genomics and Transcriptomics Approaches to Understand Stylosanthes scabra, an Orphan Legume from the Brazilian Caatinga.</title>
        <authorList>
            <person name="Ferreira-Neto J.R.C."/>
            <person name="da Silva M.D."/>
            <person name="Binneck E."/>
            <person name="de Melo N.F."/>
            <person name="da Silva R.H."/>
            <person name="de Melo A.L.T.M."/>
            <person name="Pandolfi V."/>
            <person name="Bustamante F.O."/>
            <person name="Brasileiro-Vidal A.C."/>
            <person name="Benko-Iseppon A.M."/>
        </authorList>
    </citation>
    <scope>NUCLEOTIDE SEQUENCE [LARGE SCALE GENOMIC DNA]</scope>
    <source>
        <tissue evidence="11">Leaves</tissue>
    </source>
</reference>
<keyword evidence="5" id="KW-0677">Repeat</keyword>
<keyword evidence="4" id="KW-0732">Signal</keyword>
<dbReference type="Pfam" id="PF00560">
    <property type="entry name" value="LRR_1"/>
    <property type="match status" value="3"/>
</dbReference>
<evidence type="ECO:0000256" key="7">
    <source>
        <dbReference type="ARBA" id="ARBA00023136"/>
    </source>
</evidence>
<evidence type="ECO:0000256" key="5">
    <source>
        <dbReference type="ARBA" id="ARBA00022737"/>
    </source>
</evidence>
<dbReference type="Pfam" id="PF08263">
    <property type="entry name" value="LRRNT_2"/>
    <property type="match status" value="1"/>
</dbReference>
<name>A0ABU6TU89_9FABA</name>
<dbReference type="InterPro" id="IPR001611">
    <property type="entry name" value="Leu-rich_rpt"/>
</dbReference>
<comment type="caution">
    <text evidence="11">The sequence shown here is derived from an EMBL/GenBank/DDBJ whole genome shotgun (WGS) entry which is preliminary data.</text>
</comment>
<keyword evidence="7" id="KW-0472">Membrane</keyword>
<dbReference type="InterPro" id="IPR013210">
    <property type="entry name" value="LRR_N_plant-typ"/>
</dbReference>
<proteinExistence type="predicted"/>
<keyword evidence="8" id="KW-0675">Receptor</keyword>
<dbReference type="PANTHER" id="PTHR48063">
    <property type="entry name" value="LRR RECEPTOR-LIKE KINASE"/>
    <property type="match status" value="1"/>
</dbReference>
<evidence type="ECO:0000256" key="1">
    <source>
        <dbReference type="ARBA" id="ARBA00004479"/>
    </source>
</evidence>
<evidence type="ECO:0000256" key="4">
    <source>
        <dbReference type="ARBA" id="ARBA00022729"/>
    </source>
</evidence>